<proteinExistence type="predicted"/>
<protein>
    <submittedName>
        <fullName evidence="1">Uncharacterized protein</fullName>
    </submittedName>
</protein>
<comment type="caution">
    <text evidence="1">The sequence shown here is derived from an EMBL/GenBank/DDBJ whole genome shotgun (WGS) entry which is preliminary data.</text>
</comment>
<gene>
    <name evidence="1" type="ORF">B9Z19DRAFT_797424</name>
</gene>
<evidence type="ECO:0000313" key="1">
    <source>
        <dbReference type="EMBL" id="PUU79760.1"/>
    </source>
</evidence>
<sequence>MYFPSFPEDCPSLRDKWQGTDEEIDWLHFNEPLTCLPNQIIGGEEGEAAFPSCPKHPKLSPKSPQKRSGLPCLFHFIFYAHGRARESNLPPKRLAAVVPLLFCFWLLCFSHYRYCPNCTLSSLIFSSDSLSPLFSSTHSPTCLTIPPLASFLLHLPFPLSLLHLLPPPTSSSSSTSTSTSPPLSFSFFSPSVSHSLRRFFNLPLRSGAIRRAIGLACVAR</sequence>
<dbReference type="Proteomes" id="UP000244722">
    <property type="component" value="Unassembled WGS sequence"/>
</dbReference>
<name>A0A2T6ZWB2_TUBBO</name>
<reference evidence="1 2" key="1">
    <citation type="submission" date="2017-04" db="EMBL/GenBank/DDBJ databases">
        <title>Draft genome sequence of Tuber borchii Vittad., a whitish edible truffle.</title>
        <authorList>
            <consortium name="DOE Joint Genome Institute"/>
            <person name="Murat C."/>
            <person name="Kuo A."/>
            <person name="Barry K.W."/>
            <person name="Clum A."/>
            <person name="Dockter R.B."/>
            <person name="Fauchery L."/>
            <person name="Iotti M."/>
            <person name="Kohler A."/>
            <person name="Labutti K."/>
            <person name="Lindquist E.A."/>
            <person name="Lipzen A."/>
            <person name="Ohm R.A."/>
            <person name="Wang M."/>
            <person name="Grigoriev I.V."/>
            <person name="Zambonelli A."/>
            <person name="Martin F.M."/>
        </authorList>
    </citation>
    <scope>NUCLEOTIDE SEQUENCE [LARGE SCALE GENOMIC DNA]</scope>
    <source>
        <strain evidence="1 2">Tbo3840</strain>
    </source>
</reference>
<keyword evidence="2" id="KW-1185">Reference proteome</keyword>
<dbReference type="AlphaFoldDB" id="A0A2T6ZWB2"/>
<dbReference type="EMBL" id="NESQ01000083">
    <property type="protein sequence ID" value="PUU79760.1"/>
    <property type="molecule type" value="Genomic_DNA"/>
</dbReference>
<evidence type="ECO:0000313" key="2">
    <source>
        <dbReference type="Proteomes" id="UP000244722"/>
    </source>
</evidence>
<organism evidence="1 2">
    <name type="scientific">Tuber borchii</name>
    <name type="common">White truffle</name>
    <dbReference type="NCBI Taxonomy" id="42251"/>
    <lineage>
        <taxon>Eukaryota</taxon>
        <taxon>Fungi</taxon>
        <taxon>Dikarya</taxon>
        <taxon>Ascomycota</taxon>
        <taxon>Pezizomycotina</taxon>
        <taxon>Pezizomycetes</taxon>
        <taxon>Pezizales</taxon>
        <taxon>Tuberaceae</taxon>
        <taxon>Tuber</taxon>
    </lineage>
</organism>
<accession>A0A2T6ZWB2</accession>